<evidence type="ECO:0000259" key="5">
    <source>
        <dbReference type="PROSITE" id="PS50175"/>
    </source>
</evidence>
<keyword evidence="1" id="KW-0677">Repeat</keyword>
<name>A0A2G9C418_9BURK</name>
<protein>
    <recommendedName>
        <fullName evidence="5">Peptidase A2 domain-containing protein</fullName>
    </recommendedName>
</protein>
<dbReference type="InterPro" id="IPR001995">
    <property type="entry name" value="Peptidase_A2_cat"/>
</dbReference>
<dbReference type="SUPFAM" id="SSF50630">
    <property type="entry name" value="Acid proteases"/>
    <property type="match status" value="2"/>
</dbReference>
<evidence type="ECO:0000256" key="3">
    <source>
        <dbReference type="ARBA" id="ARBA00022803"/>
    </source>
</evidence>
<accession>A0A2G9C418</accession>
<dbReference type="Gene3D" id="2.40.70.10">
    <property type="entry name" value="Acid Proteases"/>
    <property type="match status" value="2"/>
</dbReference>
<keyword evidence="2" id="KW-0378">Hydrolase</keyword>
<gene>
    <name evidence="6" type="ORF">CS062_21110</name>
</gene>
<dbReference type="Pfam" id="PF13432">
    <property type="entry name" value="TPR_16"/>
    <property type="match status" value="2"/>
</dbReference>
<dbReference type="Gene3D" id="1.25.40.10">
    <property type="entry name" value="Tetratricopeptide repeat domain"/>
    <property type="match status" value="2"/>
</dbReference>
<dbReference type="Proteomes" id="UP000231501">
    <property type="component" value="Unassembled WGS sequence"/>
</dbReference>
<keyword evidence="7" id="KW-1185">Reference proteome</keyword>
<feature type="signal peptide" evidence="4">
    <location>
        <begin position="1"/>
        <end position="21"/>
    </location>
</feature>
<dbReference type="AlphaFoldDB" id="A0A2G9C418"/>
<dbReference type="GO" id="GO:0004190">
    <property type="term" value="F:aspartic-type endopeptidase activity"/>
    <property type="evidence" value="ECO:0007669"/>
    <property type="project" value="InterPro"/>
</dbReference>
<dbReference type="PROSITE" id="PS50175">
    <property type="entry name" value="ASP_PROT_RETROV"/>
    <property type="match status" value="1"/>
</dbReference>
<dbReference type="OrthoDB" id="8755602at2"/>
<dbReference type="EMBL" id="PEOG01000076">
    <property type="protein sequence ID" value="PIM51180.1"/>
    <property type="molecule type" value="Genomic_DNA"/>
</dbReference>
<proteinExistence type="predicted"/>
<dbReference type="SMART" id="SM00028">
    <property type="entry name" value="TPR"/>
    <property type="match status" value="4"/>
</dbReference>
<dbReference type="SUPFAM" id="SSF48452">
    <property type="entry name" value="TPR-like"/>
    <property type="match status" value="1"/>
</dbReference>
<feature type="domain" description="Peptidase A2" evidence="5">
    <location>
        <begin position="53"/>
        <end position="136"/>
    </location>
</feature>
<dbReference type="PANTHER" id="PTHR44858">
    <property type="entry name" value="TETRATRICOPEPTIDE REPEAT PROTEIN 6"/>
    <property type="match status" value="1"/>
</dbReference>
<dbReference type="InterPro" id="IPR034122">
    <property type="entry name" value="Retropepsin-like_bacterial"/>
</dbReference>
<keyword evidence="3" id="KW-0802">TPR repeat</keyword>
<organism evidence="6 7">
    <name type="scientific">Roseateles chitinivorans</name>
    <dbReference type="NCBI Taxonomy" id="2917965"/>
    <lineage>
        <taxon>Bacteria</taxon>
        <taxon>Pseudomonadati</taxon>
        <taxon>Pseudomonadota</taxon>
        <taxon>Betaproteobacteria</taxon>
        <taxon>Burkholderiales</taxon>
        <taxon>Sphaerotilaceae</taxon>
        <taxon>Roseateles</taxon>
    </lineage>
</organism>
<evidence type="ECO:0000256" key="1">
    <source>
        <dbReference type="ARBA" id="ARBA00022737"/>
    </source>
</evidence>
<reference evidence="6 7" key="1">
    <citation type="submission" date="2017-11" db="EMBL/GenBank/DDBJ databases">
        <title>Draft genome sequence of Mitsuaria sp. HWN-4.</title>
        <authorList>
            <person name="Gundlapally S.R."/>
        </authorList>
    </citation>
    <scope>NUCLEOTIDE SEQUENCE [LARGE SCALE GENOMIC DNA]</scope>
    <source>
        <strain evidence="6 7">HWN-4</strain>
    </source>
</reference>
<dbReference type="RefSeq" id="WP_099863545.1">
    <property type="nucleotide sequence ID" value="NZ_PEOG01000076.1"/>
</dbReference>
<evidence type="ECO:0000256" key="4">
    <source>
        <dbReference type="SAM" id="SignalP"/>
    </source>
</evidence>
<dbReference type="InterPro" id="IPR011990">
    <property type="entry name" value="TPR-like_helical_dom_sf"/>
</dbReference>
<comment type="caution">
    <text evidence="6">The sequence shown here is derived from an EMBL/GenBank/DDBJ whole genome shotgun (WGS) entry which is preliminary data.</text>
</comment>
<dbReference type="Pfam" id="PF13975">
    <property type="entry name" value="gag-asp_proteas"/>
    <property type="match status" value="1"/>
</dbReference>
<dbReference type="InterPro" id="IPR019734">
    <property type="entry name" value="TPR_rpt"/>
</dbReference>
<dbReference type="CDD" id="cd05483">
    <property type="entry name" value="retropepsin_like_bacteria"/>
    <property type="match status" value="2"/>
</dbReference>
<dbReference type="GO" id="GO:0006508">
    <property type="term" value="P:proteolysis"/>
    <property type="evidence" value="ECO:0007669"/>
    <property type="project" value="InterPro"/>
</dbReference>
<evidence type="ECO:0000313" key="6">
    <source>
        <dbReference type="EMBL" id="PIM51180.1"/>
    </source>
</evidence>
<dbReference type="PANTHER" id="PTHR44858:SF1">
    <property type="entry name" value="UDP-N-ACETYLGLUCOSAMINE--PEPTIDE N-ACETYLGLUCOSAMINYLTRANSFERASE SPINDLY-RELATED"/>
    <property type="match status" value="1"/>
</dbReference>
<feature type="chain" id="PRO_5013916775" description="Peptidase A2 domain-containing protein" evidence="4">
    <location>
        <begin position="22"/>
        <end position="593"/>
    </location>
</feature>
<dbReference type="Pfam" id="PF13650">
    <property type="entry name" value="Asp_protease_2"/>
    <property type="match status" value="1"/>
</dbReference>
<dbReference type="InterPro" id="IPR021109">
    <property type="entry name" value="Peptidase_aspartic_dom_sf"/>
</dbReference>
<keyword evidence="4" id="KW-0732">Signal</keyword>
<dbReference type="InterPro" id="IPR050498">
    <property type="entry name" value="Ycf3"/>
</dbReference>
<evidence type="ECO:0000313" key="7">
    <source>
        <dbReference type="Proteomes" id="UP000231501"/>
    </source>
</evidence>
<sequence length="593" mass="64154">MNARHVAPLLALILGAAGAAAAPDKCQIETMDIPVRLVESRPVATVKLNGVPVPLLVDSGAFYSFLSEASARQLNLRTKPAPDGLRVYGITGAVQALRVTTVQSVVLEQAELKGVEFLVGGNEINAGIMGVLGRNFLSVADTEYDLAHGVVRLVFPKGDCEKTSLACWAGEAPVIEAPLISYGRSDRAVRVPVLVNGEKLRALMDTGAPATALMIGAARKAGIAEADLTPSGRTGGAGAEFAREWTTRVDRFELGGEKVSNNRMRVTDASDNEYGMLLGLDYFLSHRVYVSRLQGKIYATWNGGPIFAKGEPTAGAYDQRYAAKAEAIAADDADGFARRGNAALVGGDPARALEDLDRAIALAPTVALYHESRSRVRQALKQNKEALADLDEALRLDPTLAEARLHRAQLRMAGGDRDGAGQDLAALDETLPPSANLRAPMAQMHARRNEAPQALKQFDLWIRSHPRDLRLAAMHGDRCWMRTRMNLEIEQAIDDCKEAVDLDGEEASYRSFLGWARLRQGEAAAARKAFDRSIELKPLAWAHYGRGLALSRLNEPEKARQDFEAARRIAPAIDESVRKAGFEALAGTVKRPE</sequence>
<evidence type="ECO:0000256" key="2">
    <source>
        <dbReference type="ARBA" id="ARBA00022801"/>
    </source>
</evidence>